<sequence length="256" mass="26953">MNTKSLLDQLLRSGSEMLQGKSSGSSGYGQSGYGQSTSGNSNYGQQKSQSSGSLTDTLSSLLSGKGGAAMAGGALGLLLGSKSGRKMGGTVLTYGGLAALGALAFKAYQNYQQQSPGQSQQSNPVQPFDQLSAPQAEVHCTVILVALIAAAKADGHIDDRERELIDGEVAKLTSDPSLQQWVDRELKKPLDPAEVASHAKDQAMAAEMYLASLLTVDEQNFMEKSYLQELARQLKLDPALQEQLALQVKQAVAATS</sequence>
<dbReference type="Proteomes" id="UP000283077">
    <property type="component" value="Unassembled WGS sequence"/>
</dbReference>
<evidence type="ECO:0000256" key="1">
    <source>
        <dbReference type="SAM" id="MobiDB-lite"/>
    </source>
</evidence>
<dbReference type="OrthoDB" id="5459344at2"/>
<evidence type="ECO:0000313" key="2">
    <source>
        <dbReference type="EMBL" id="RVU33491.1"/>
    </source>
</evidence>
<organism evidence="2 3">
    <name type="scientific">Rheinheimera riviphila</name>
    <dbReference type="NCBI Taxonomy" id="1834037"/>
    <lineage>
        <taxon>Bacteria</taxon>
        <taxon>Pseudomonadati</taxon>
        <taxon>Pseudomonadota</taxon>
        <taxon>Gammaproteobacteria</taxon>
        <taxon>Chromatiales</taxon>
        <taxon>Chromatiaceae</taxon>
        <taxon>Rheinheimera</taxon>
    </lineage>
</organism>
<dbReference type="InterPro" id="IPR007486">
    <property type="entry name" value="YebE"/>
</dbReference>
<dbReference type="RefSeq" id="WP_127700468.1">
    <property type="nucleotide sequence ID" value="NZ_SACS01000021.1"/>
</dbReference>
<accession>A0A437QG20</accession>
<gene>
    <name evidence="2" type="ORF">EOE67_16660</name>
</gene>
<proteinExistence type="predicted"/>
<evidence type="ECO:0000313" key="3">
    <source>
        <dbReference type="Proteomes" id="UP000283077"/>
    </source>
</evidence>
<protein>
    <submittedName>
        <fullName evidence="2">Tellurite resistance TerB family protein</fullName>
    </submittedName>
</protein>
<feature type="region of interest" description="Disordered" evidence="1">
    <location>
        <begin position="17"/>
        <end position="56"/>
    </location>
</feature>
<comment type="caution">
    <text evidence="2">The sequence shown here is derived from an EMBL/GenBank/DDBJ whole genome shotgun (WGS) entry which is preliminary data.</text>
</comment>
<dbReference type="InterPro" id="IPR029024">
    <property type="entry name" value="TerB-like"/>
</dbReference>
<dbReference type="SUPFAM" id="SSF158682">
    <property type="entry name" value="TerB-like"/>
    <property type="match status" value="1"/>
</dbReference>
<dbReference type="CDD" id="cd07178">
    <property type="entry name" value="terB_like_YebE"/>
    <property type="match status" value="1"/>
</dbReference>
<name>A0A437QG20_9GAMM</name>
<keyword evidence="3" id="KW-1185">Reference proteome</keyword>
<dbReference type="EMBL" id="SACS01000021">
    <property type="protein sequence ID" value="RVU33491.1"/>
    <property type="molecule type" value="Genomic_DNA"/>
</dbReference>
<reference evidence="2 3" key="1">
    <citation type="submission" date="2019-01" db="EMBL/GenBank/DDBJ databases">
        <authorList>
            <person name="Chen W.-M."/>
        </authorList>
    </citation>
    <scope>NUCLEOTIDE SEQUENCE [LARGE SCALE GENOMIC DNA]</scope>
    <source>
        <strain evidence="2 3">KYPC3</strain>
    </source>
</reference>
<dbReference type="Gene3D" id="1.10.3680.10">
    <property type="entry name" value="TerB-like"/>
    <property type="match status" value="1"/>
</dbReference>
<dbReference type="AlphaFoldDB" id="A0A437QG20"/>
<feature type="compositionally biased region" description="Low complexity" evidence="1">
    <location>
        <begin position="33"/>
        <end position="56"/>
    </location>
</feature>
<dbReference type="Pfam" id="PF04391">
    <property type="entry name" value="DUF533"/>
    <property type="match status" value="1"/>
</dbReference>